<accession>A0A2P6PAW5</accession>
<comment type="caution">
    <text evidence="1">The sequence shown here is derived from an EMBL/GenBank/DDBJ whole genome shotgun (WGS) entry which is preliminary data.</text>
</comment>
<dbReference type="Proteomes" id="UP000238479">
    <property type="component" value="Chromosome 7"/>
</dbReference>
<dbReference type="EMBL" id="PDCK01000045">
    <property type="protein sequence ID" value="PRQ19069.1"/>
    <property type="molecule type" value="Genomic_DNA"/>
</dbReference>
<dbReference type="Gramene" id="PRQ19069">
    <property type="protein sequence ID" value="PRQ19069"/>
    <property type="gene ID" value="RchiOBHm_Chr7g0213051"/>
</dbReference>
<dbReference type="AlphaFoldDB" id="A0A2P6PAW5"/>
<sequence length="68" mass="7574">MYGVCLASDRYCENRNLAPPWSSASPPPLSATPNRKVGITHPPFHVPHPMIYKSKIKMFIAELPDALI</sequence>
<proteinExistence type="predicted"/>
<keyword evidence="2" id="KW-1185">Reference proteome</keyword>
<evidence type="ECO:0000313" key="1">
    <source>
        <dbReference type="EMBL" id="PRQ19069.1"/>
    </source>
</evidence>
<reference evidence="1 2" key="1">
    <citation type="journal article" date="2018" name="Nat. Genet.">
        <title>The Rosa genome provides new insights in the design of modern roses.</title>
        <authorList>
            <person name="Bendahmane M."/>
        </authorList>
    </citation>
    <scope>NUCLEOTIDE SEQUENCE [LARGE SCALE GENOMIC DNA]</scope>
    <source>
        <strain evidence="2">cv. Old Blush</strain>
    </source>
</reference>
<gene>
    <name evidence="1" type="ORF">RchiOBHm_Chr7g0213051</name>
</gene>
<organism evidence="1 2">
    <name type="scientific">Rosa chinensis</name>
    <name type="common">China rose</name>
    <dbReference type="NCBI Taxonomy" id="74649"/>
    <lineage>
        <taxon>Eukaryota</taxon>
        <taxon>Viridiplantae</taxon>
        <taxon>Streptophyta</taxon>
        <taxon>Embryophyta</taxon>
        <taxon>Tracheophyta</taxon>
        <taxon>Spermatophyta</taxon>
        <taxon>Magnoliopsida</taxon>
        <taxon>eudicotyledons</taxon>
        <taxon>Gunneridae</taxon>
        <taxon>Pentapetalae</taxon>
        <taxon>rosids</taxon>
        <taxon>fabids</taxon>
        <taxon>Rosales</taxon>
        <taxon>Rosaceae</taxon>
        <taxon>Rosoideae</taxon>
        <taxon>Rosoideae incertae sedis</taxon>
        <taxon>Rosa</taxon>
    </lineage>
</organism>
<evidence type="ECO:0000313" key="2">
    <source>
        <dbReference type="Proteomes" id="UP000238479"/>
    </source>
</evidence>
<protein>
    <submittedName>
        <fullName evidence="1">Uncharacterized protein</fullName>
    </submittedName>
</protein>
<name>A0A2P6PAW5_ROSCH</name>